<reference evidence="1 2" key="1">
    <citation type="submission" date="2019-03" db="EMBL/GenBank/DDBJ databases">
        <title>The genome sequence of a newly discovered highly antifungal drug resistant Aspergillus species, Aspergillus tanneri NIH 1004.</title>
        <authorList>
            <person name="Mounaud S."/>
            <person name="Singh I."/>
            <person name="Joardar V."/>
            <person name="Pakala S."/>
            <person name="Pakala S."/>
            <person name="Venepally P."/>
            <person name="Hoover J."/>
            <person name="Nierman W."/>
            <person name="Chung J."/>
            <person name="Losada L."/>
        </authorList>
    </citation>
    <scope>NUCLEOTIDE SEQUENCE [LARGE SCALE GENOMIC DNA]</scope>
    <source>
        <strain evidence="1 2">NIH1004</strain>
    </source>
</reference>
<evidence type="ECO:0000313" key="2">
    <source>
        <dbReference type="Proteomes" id="UP000308092"/>
    </source>
</evidence>
<dbReference type="Gene3D" id="3.40.50.720">
    <property type="entry name" value="NAD(P)-binding Rossmann-like Domain"/>
    <property type="match status" value="1"/>
</dbReference>
<sequence>MYNMSTVLLTDVNRGIGKALASAYPAHPNHIVIDAASPYAESLRDLPRDPNSRLILTTLECTSTDDMATAMQILSSEATTHLDLVITGAEICPAPDPYLANLDVMT</sequence>
<dbReference type="SUPFAM" id="SSF51735">
    <property type="entry name" value="NAD(P)-binding Rossmann-fold domains"/>
    <property type="match status" value="1"/>
</dbReference>
<evidence type="ECO:0000313" key="1">
    <source>
        <dbReference type="EMBL" id="THD00249.1"/>
    </source>
</evidence>
<gene>
    <name evidence="1" type="ORF">EYZ11_000299</name>
</gene>
<dbReference type="AlphaFoldDB" id="A0A4S3JXI9"/>
<dbReference type="InterPro" id="IPR036291">
    <property type="entry name" value="NAD(P)-bd_dom_sf"/>
</dbReference>
<name>A0A4S3JXI9_9EURO</name>
<dbReference type="EMBL" id="SOSA01000004">
    <property type="protein sequence ID" value="THD00249.1"/>
    <property type="molecule type" value="Genomic_DNA"/>
</dbReference>
<organism evidence="1 2">
    <name type="scientific">Aspergillus tanneri</name>
    <dbReference type="NCBI Taxonomy" id="1220188"/>
    <lineage>
        <taxon>Eukaryota</taxon>
        <taxon>Fungi</taxon>
        <taxon>Dikarya</taxon>
        <taxon>Ascomycota</taxon>
        <taxon>Pezizomycotina</taxon>
        <taxon>Eurotiomycetes</taxon>
        <taxon>Eurotiomycetidae</taxon>
        <taxon>Eurotiales</taxon>
        <taxon>Aspergillaceae</taxon>
        <taxon>Aspergillus</taxon>
        <taxon>Aspergillus subgen. Circumdati</taxon>
    </lineage>
</organism>
<proteinExistence type="predicted"/>
<dbReference type="VEuPathDB" id="FungiDB:EYZ11_000299"/>
<protein>
    <submittedName>
        <fullName evidence="1">Uncharacterized protein</fullName>
    </submittedName>
</protein>
<comment type="caution">
    <text evidence="1">The sequence shown here is derived from an EMBL/GenBank/DDBJ whole genome shotgun (WGS) entry which is preliminary data.</text>
</comment>
<dbReference type="Proteomes" id="UP000308092">
    <property type="component" value="Unassembled WGS sequence"/>
</dbReference>
<keyword evidence="2" id="KW-1185">Reference proteome</keyword>
<accession>A0A4S3JXI9</accession>